<proteinExistence type="predicted"/>
<evidence type="ECO:0000256" key="1">
    <source>
        <dbReference type="SAM" id="MobiDB-lite"/>
    </source>
</evidence>
<evidence type="ECO:0000313" key="3">
    <source>
        <dbReference type="Proteomes" id="UP000886595"/>
    </source>
</evidence>
<sequence length="67" mass="7257">MNTDTTVCLSVFEGLARLLKKLNRLVFSSGSSVKDTVLAEEGELSKARRGSNAAMEEKRKISSGSDH</sequence>
<protein>
    <submittedName>
        <fullName evidence="2">Uncharacterized protein</fullName>
    </submittedName>
</protein>
<feature type="compositionally biased region" description="Basic and acidic residues" evidence="1">
    <location>
        <begin position="55"/>
        <end position="67"/>
    </location>
</feature>
<accession>A0A8X7S2H9</accession>
<keyword evidence="3" id="KW-1185">Reference proteome</keyword>
<dbReference type="Proteomes" id="UP000886595">
    <property type="component" value="Unassembled WGS sequence"/>
</dbReference>
<name>A0A8X7S2H9_BRACI</name>
<reference evidence="2 3" key="1">
    <citation type="submission" date="2020-02" db="EMBL/GenBank/DDBJ databases">
        <authorList>
            <person name="Ma Q."/>
            <person name="Huang Y."/>
            <person name="Song X."/>
            <person name="Pei D."/>
        </authorList>
    </citation>
    <scope>NUCLEOTIDE SEQUENCE [LARGE SCALE GENOMIC DNA]</scope>
    <source>
        <strain evidence="2">Sxm20200214</strain>
        <tissue evidence="2">Leaf</tissue>
    </source>
</reference>
<organism evidence="2 3">
    <name type="scientific">Brassica carinata</name>
    <name type="common">Ethiopian mustard</name>
    <name type="synonym">Abyssinian cabbage</name>
    <dbReference type="NCBI Taxonomy" id="52824"/>
    <lineage>
        <taxon>Eukaryota</taxon>
        <taxon>Viridiplantae</taxon>
        <taxon>Streptophyta</taxon>
        <taxon>Embryophyta</taxon>
        <taxon>Tracheophyta</taxon>
        <taxon>Spermatophyta</taxon>
        <taxon>Magnoliopsida</taxon>
        <taxon>eudicotyledons</taxon>
        <taxon>Gunneridae</taxon>
        <taxon>Pentapetalae</taxon>
        <taxon>rosids</taxon>
        <taxon>malvids</taxon>
        <taxon>Brassicales</taxon>
        <taxon>Brassicaceae</taxon>
        <taxon>Brassiceae</taxon>
        <taxon>Brassica</taxon>
    </lineage>
</organism>
<evidence type="ECO:0000313" key="2">
    <source>
        <dbReference type="EMBL" id="KAG2298612.1"/>
    </source>
</evidence>
<dbReference type="AlphaFoldDB" id="A0A8X7S2H9"/>
<comment type="caution">
    <text evidence="2">The sequence shown here is derived from an EMBL/GenBank/DDBJ whole genome shotgun (WGS) entry which is preliminary data.</text>
</comment>
<feature type="region of interest" description="Disordered" evidence="1">
    <location>
        <begin position="42"/>
        <end position="67"/>
    </location>
</feature>
<dbReference type="EMBL" id="JAAMPC010000008">
    <property type="protein sequence ID" value="KAG2298612.1"/>
    <property type="molecule type" value="Genomic_DNA"/>
</dbReference>
<gene>
    <name evidence="2" type="ORF">Bca52824_035084</name>
</gene>